<feature type="compositionally biased region" description="Basic and acidic residues" evidence="1">
    <location>
        <begin position="222"/>
        <end position="231"/>
    </location>
</feature>
<feature type="region of interest" description="Disordered" evidence="1">
    <location>
        <begin position="361"/>
        <end position="403"/>
    </location>
</feature>
<feature type="compositionally biased region" description="Basic residues" evidence="1">
    <location>
        <begin position="147"/>
        <end position="159"/>
    </location>
</feature>
<organism evidence="2 3">
    <name type="scientific">Delftia acidovorans (strain DSM 14801 / SPH-1)</name>
    <dbReference type="NCBI Taxonomy" id="398578"/>
    <lineage>
        <taxon>Bacteria</taxon>
        <taxon>Pseudomonadati</taxon>
        <taxon>Pseudomonadota</taxon>
        <taxon>Betaproteobacteria</taxon>
        <taxon>Burkholderiales</taxon>
        <taxon>Comamonadaceae</taxon>
        <taxon>Delftia</taxon>
    </lineage>
</organism>
<dbReference type="Proteomes" id="UP000000784">
    <property type="component" value="Chromosome"/>
</dbReference>
<feature type="compositionally biased region" description="Basic residues" evidence="1">
    <location>
        <begin position="485"/>
        <end position="496"/>
    </location>
</feature>
<feature type="compositionally biased region" description="Basic and acidic residues" evidence="1">
    <location>
        <begin position="521"/>
        <end position="532"/>
    </location>
</feature>
<feature type="region of interest" description="Disordered" evidence="1">
    <location>
        <begin position="480"/>
        <end position="532"/>
    </location>
</feature>
<feature type="compositionally biased region" description="Basic residues" evidence="1">
    <location>
        <begin position="203"/>
        <end position="217"/>
    </location>
</feature>
<keyword evidence="3" id="KW-1185">Reference proteome</keyword>
<evidence type="ECO:0000313" key="3">
    <source>
        <dbReference type="Proteomes" id="UP000000784"/>
    </source>
</evidence>
<feature type="region of interest" description="Disordered" evidence="1">
    <location>
        <begin position="422"/>
        <end position="468"/>
    </location>
</feature>
<dbReference type="HOGENOM" id="CLU_511653_0_0_4"/>
<proteinExistence type="predicted"/>
<name>A9BSR1_DELAS</name>
<dbReference type="AlphaFoldDB" id="A9BSR1"/>
<dbReference type="KEGG" id="dac:Daci_1422"/>
<feature type="region of interest" description="Disordered" evidence="1">
    <location>
        <begin position="192"/>
        <end position="251"/>
    </location>
</feature>
<dbReference type="STRING" id="398578.Daci_1422"/>
<reference evidence="2 3" key="1">
    <citation type="journal article" date="2004" name="Appl. Environ. Microbiol.">
        <title>Mineralization of individual congeners of linear alkylbenzenesulfonate by defined pairs of heterotrophic bacteria.</title>
        <authorList>
            <person name="Schleheck D."/>
            <person name="Knepper T.P."/>
            <person name="Fischer K."/>
            <person name="Cook A.M."/>
        </authorList>
    </citation>
    <scope>NUCLEOTIDE SEQUENCE [LARGE SCALE GENOMIC DNA]</scope>
    <source>
        <strain evidence="3">DSM 14801 / SPH-1</strain>
    </source>
</reference>
<reference evidence="3" key="2">
    <citation type="submission" date="2007-11" db="EMBL/GenBank/DDBJ databases">
        <title>Complete sequence of Delftia acidovorans DSM 14801 / SPH-1.</title>
        <authorList>
            <person name="Copeland A."/>
            <person name="Lucas S."/>
            <person name="Lapidus A."/>
            <person name="Barry K."/>
            <person name="Glavina del Rio T."/>
            <person name="Dalin E."/>
            <person name="Tice H."/>
            <person name="Pitluck S."/>
            <person name="Lowry S."/>
            <person name="Clum A."/>
            <person name="Schmutz J."/>
            <person name="Larimer F."/>
            <person name="Land M."/>
            <person name="Hauser L."/>
            <person name="Kyrpides N."/>
            <person name="Kim E."/>
            <person name="Schleheck D."/>
            <person name="Richardson P."/>
        </authorList>
    </citation>
    <scope>NUCLEOTIDE SEQUENCE [LARGE SCALE GENOMIC DNA]</scope>
    <source>
        <strain evidence="3">DSM 14801 / SPH-1</strain>
    </source>
</reference>
<evidence type="ECO:0000313" key="2">
    <source>
        <dbReference type="EMBL" id="ABX34066.1"/>
    </source>
</evidence>
<feature type="compositionally biased region" description="Basic residues" evidence="1">
    <location>
        <begin position="442"/>
        <end position="459"/>
    </location>
</feature>
<dbReference type="EMBL" id="CP000884">
    <property type="protein sequence ID" value="ABX34066.1"/>
    <property type="molecule type" value="Genomic_DNA"/>
</dbReference>
<feature type="compositionally biased region" description="Basic residues" evidence="1">
    <location>
        <begin position="380"/>
        <end position="392"/>
    </location>
</feature>
<feature type="compositionally biased region" description="Basic residues" evidence="1">
    <location>
        <begin position="124"/>
        <end position="134"/>
    </location>
</feature>
<accession>A9BSR1</accession>
<gene>
    <name evidence="2" type="ordered locus">Daci_1422</name>
</gene>
<protein>
    <submittedName>
        <fullName evidence="2">LigA</fullName>
    </submittedName>
</protein>
<evidence type="ECO:0000256" key="1">
    <source>
        <dbReference type="SAM" id="MobiDB-lite"/>
    </source>
</evidence>
<sequence>MGPAHSGVHGRCFLADSTATGHGRHRAGPAAAAGRGHRRPIRRAHCRPARADGLPAGHPVAAGWWCPGQHHGAQCGRNLAQPVRALRCANVRCRSQQQPHRWHAVAGRHGGCQSQSVWRARGQHHRQRGHRHRNTQPDAGHGGSLRNARHRHHRQPQRHHLRWLWRGQYAQAYPEHGPAHLAGCRGDGQHVPGCKKTGLRRDRWPHRSARLGHRRHGGTAGPDRRDAEHRRSPARPLPEPGHLQHQPDGRQDACHAGLRACRFRIAAVPADPGSSAVGPGSGHRCHGPRCHDRRPDPCHFHRCRHGRQPAGPASGLPARRGDPERRPRQHGFPGIGTGHPHRQRWLCQRCWRSLCGQATAGQRPRWHAVQRTRSGAGRHPAAKRAGRHRRERRSRDRRQPAGACGWRPADGFWRKHRAGCGRHHTGWQKRPPDRQAAGGWRPGHRRGRRCVPGRRHRSRGQPGHAGRPRCVAVGAVAGQPQRQGFGRHHRRHGTQRRWRELPARRCSIGWPHRQCPGGPVAEHEGGHRGHQR</sequence>
<feature type="region of interest" description="Disordered" evidence="1">
    <location>
        <begin position="18"/>
        <end position="41"/>
    </location>
</feature>
<feature type="region of interest" description="Disordered" evidence="1">
    <location>
        <begin position="302"/>
        <end position="339"/>
    </location>
</feature>
<feature type="region of interest" description="Disordered" evidence="1">
    <location>
        <begin position="124"/>
        <end position="159"/>
    </location>
</feature>